<comment type="caution">
    <text evidence="1">The sequence shown here is derived from an EMBL/GenBank/DDBJ whole genome shotgun (WGS) entry which is preliminary data.</text>
</comment>
<protein>
    <submittedName>
        <fullName evidence="1">Uncharacterized protein</fullName>
    </submittedName>
</protein>
<dbReference type="PANTHER" id="PTHR47150:SF7">
    <property type="entry name" value="NUCLEASE"/>
    <property type="match status" value="1"/>
</dbReference>
<sequence>MLAYGQPADSIDECVKIGESTAIESMKRFCRAILKVFENEYLRSPNANDVARLLEIGEKRGFPEMLGSSNCMHWVWKNCPTAWSVQYRWRSGTPTIILEAVAYYDLWIWHAHFGLSGSNNDINVLEASHLFSNLAEGIALLLIMSFR</sequence>
<reference evidence="1" key="1">
    <citation type="journal article" date="2023" name="Plant J.">
        <title>Genome sequences and population genomics provide insights into the demographic history, inbreeding, and mutation load of two 'living fossil' tree species of Dipteronia.</title>
        <authorList>
            <person name="Feng Y."/>
            <person name="Comes H.P."/>
            <person name="Chen J."/>
            <person name="Zhu S."/>
            <person name="Lu R."/>
            <person name="Zhang X."/>
            <person name="Li P."/>
            <person name="Qiu J."/>
            <person name="Olsen K.M."/>
            <person name="Qiu Y."/>
        </authorList>
    </citation>
    <scope>NUCLEOTIDE SEQUENCE</scope>
    <source>
        <strain evidence="1">KIB01</strain>
    </source>
</reference>
<evidence type="ECO:0000313" key="1">
    <source>
        <dbReference type="EMBL" id="KAK2638122.1"/>
    </source>
</evidence>
<keyword evidence="2" id="KW-1185">Reference proteome</keyword>
<gene>
    <name evidence="1" type="ORF">Ddye_025917</name>
</gene>
<name>A0AAD9TL87_9ROSI</name>
<accession>A0AAD9TL87</accession>
<dbReference type="Proteomes" id="UP001280121">
    <property type="component" value="Unassembled WGS sequence"/>
</dbReference>
<dbReference type="Pfam" id="PF04827">
    <property type="entry name" value="Plant_tran"/>
    <property type="match status" value="1"/>
</dbReference>
<dbReference type="EMBL" id="JANJYI010000008">
    <property type="protein sequence ID" value="KAK2638122.1"/>
    <property type="molecule type" value="Genomic_DNA"/>
</dbReference>
<dbReference type="AlphaFoldDB" id="A0AAD9TL87"/>
<dbReference type="PANTHER" id="PTHR47150">
    <property type="entry name" value="OS12G0169200 PROTEIN"/>
    <property type="match status" value="1"/>
</dbReference>
<proteinExistence type="predicted"/>
<organism evidence="1 2">
    <name type="scientific">Dipteronia dyeriana</name>
    <dbReference type="NCBI Taxonomy" id="168575"/>
    <lineage>
        <taxon>Eukaryota</taxon>
        <taxon>Viridiplantae</taxon>
        <taxon>Streptophyta</taxon>
        <taxon>Embryophyta</taxon>
        <taxon>Tracheophyta</taxon>
        <taxon>Spermatophyta</taxon>
        <taxon>Magnoliopsida</taxon>
        <taxon>eudicotyledons</taxon>
        <taxon>Gunneridae</taxon>
        <taxon>Pentapetalae</taxon>
        <taxon>rosids</taxon>
        <taxon>malvids</taxon>
        <taxon>Sapindales</taxon>
        <taxon>Sapindaceae</taxon>
        <taxon>Hippocastanoideae</taxon>
        <taxon>Acereae</taxon>
        <taxon>Dipteronia</taxon>
    </lineage>
</organism>
<dbReference type="InterPro" id="IPR006912">
    <property type="entry name" value="Harbinger_derived_prot"/>
</dbReference>
<evidence type="ECO:0000313" key="2">
    <source>
        <dbReference type="Proteomes" id="UP001280121"/>
    </source>
</evidence>